<dbReference type="STRING" id="230819.A0A5C3LB60"/>
<evidence type="ECO:0000256" key="5">
    <source>
        <dbReference type="ARBA" id="ARBA00022792"/>
    </source>
</evidence>
<proteinExistence type="inferred from homology"/>
<feature type="region of interest" description="Disordered" evidence="13">
    <location>
        <begin position="336"/>
        <end position="364"/>
    </location>
</feature>
<evidence type="ECO:0000313" key="17">
    <source>
        <dbReference type="Proteomes" id="UP000307440"/>
    </source>
</evidence>
<dbReference type="SMART" id="SM01024">
    <property type="entry name" value="BCS1_N"/>
    <property type="match status" value="1"/>
</dbReference>
<dbReference type="AlphaFoldDB" id="A0A5C3LB60"/>
<evidence type="ECO:0000256" key="3">
    <source>
        <dbReference type="ARBA" id="ARBA00022692"/>
    </source>
</evidence>
<dbReference type="InterPro" id="IPR003960">
    <property type="entry name" value="ATPase_AAA_CS"/>
</dbReference>
<dbReference type="Pfam" id="PF08740">
    <property type="entry name" value="BCS1_N"/>
    <property type="match status" value="1"/>
</dbReference>
<evidence type="ECO:0000256" key="10">
    <source>
        <dbReference type="ARBA" id="ARBA00023136"/>
    </source>
</evidence>
<keyword evidence="10" id="KW-0472">Membrane</keyword>
<dbReference type="InterPro" id="IPR057495">
    <property type="entry name" value="AAA_lid_BCS1"/>
</dbReference>
<evidence type="ECO:0000256" key="2">
    <source>
        <dbReference type="ARBA" id="ARBA00007448"/>
    </source>
</evidence>
<dbReference type="OrthoDB" id="10251412at2759"/>
<protein>
    <submittedName>
        <fullName evidence="16">P-loop containing nucleoside triphosphate hydrolase protein</fullName>
    </submittedName>
</protein>
<keyword evidence="8" id="KW-1133">Transmembrane helix</keyword>
<evidence type="ECO:0000259" key="15">
    <source>
        <dbReference type="SMART" id="SM01024"/>
    </source>
</evidence>
<dbReference type="EMBL" id="ML210148">
    <property type="protein sequence ID" value="TFK29633.1"/>
    <property type="molecule type" value="Genomic_DNA"/>
</dbReference>
<dbReference type="Proteomes" id="UP000307440">
    <property type="component" value="Unassembled WGS sequence"/>
</dbReference>
<organism evidence="16 17">
    <name type="scientific">Coprinopsis marcescibilis</name>
    <name type="common">Agaric fungus</name>
    <name type="synonym">Psathyrella marcescibilis</name>
    <dbReference type="NCBI Taxonomy" id="230819"/>
    <lineage>
        <taxon>Eukaryota</taxon>
        <taxon>Fungi</taxon>
        <taxon>Dikarya</taxon>
        <taxon>Basidiomycota</taxon>
        <taxon>Agaricomycotina</taxon>
        <taxon>Agaricomycetes</taxon>
        <taxon>Agaricomycetidae</taxon>
        <taxon>Agaricales</taxon>
        <taxon>Agaricineae</taxon>
        <taxon>Psathyrellaceae</taxon>
        <taxon>Coprinopsis</taxon>
    </lineage>
</organism>
<evidence type="ECO:0000256" key="1">
    <source>
        <dbReference type="ARBA" id="ARBA00004434"/>
    </source>
</evidence>
<keyword evidence="3" id="KW-0812">Transmembrane</keyword>
<evidence type="ECO:0000256" key="8">
    <source>
        <dbReference type="ARBA" id="ARBA00022989"/>
    </source>
</evidence>
<feature type="domain" description="BCS1 N-terminal" evidence="15">
    <location>
        <begin position="48"/>
        <end position="230"/>
    </location>
</feature>
<dbReference type="InterPro" id="IPR050747">
    <property type="entry name" value="Mitochondrial_chaperone_BCS1"/>
</dbReference>
<evidence type="ECO:0000256" key="6">
    <source>
        <dbReference type="ARBA" id="ARBA00022801"/>
    </source>
</evidence>
<dbReference type="PANTHER" id="PTHR23070">
    <property type="entry name" value="BCS1 AAA-TYPE ATPASE"/>
    <property type="match status" value="1"/>
</dbReference>
<evidence type="ECO:0000313" key="16">
    <source>
        <dbReference type="EMBL" id="TFK29633.1"/>
    </source>
</evidence>
<dbReference type="InterPro" id="IPR003959">
    <property type="entry name" value="ATPase_AAA_core"/>
</dbReference>
<dbReference type="InterPro" id="IPR027417">
    <property type="entry name" value="P-loop_NTPase"/>
</dbReference>
<keyword evidence="4 12" id="KW-0547">Nucleotide-binding</keyword>
<name>A0A5C3LB60_COPMA</name>
<dbReference type="SMART" id="SM00382">
    <property type="entry name" value="AAA"/>
    <property type="match status" value="1"/>
</dbReference>
<feature type="domain" description="AAA+ ATPase" evidence="14">
    <location>
        <begin position="261"/>
        <end position="417"/>
    </location>
</feature>
<evidence type="ECO:0000256" key="13">
    <source>
        <dbReference type="SAM" id="MobiDB-lite"/>
    </source>
</evidence>
<gene>
    <name evidence="16" type="ORF">FA15DRAFT_283324</name>
</gene>
<dbReference type="PROSITE" id="PS00674">
    <property type="entry name" value="AAA"/>
    <property type="match status" value="1"/>
</dbReference>
<dbReference type="Pfam" id="PF00004">
    <property type="entry name" value="AAA"/>
    <property type="match status" value="2"/>
</dbReference>
<comment type="catalytic activity">
    <reaction evidence="11">
        <text>ATP + H2O = ADP + phosphate + H(+)</text>
        <dbReference type="Rhea" id="RHEA:13065"/>
        <dbReference type="ChEBI" id="CHEBI:15377"/>
        <dbReference type="ChEBI" id="CHEBI:15378"/>
        <dbReference type="ChEBI" id="CHEBI:30616"/>
        <dbReference type="ChEBI" id="CHEBI:43474"/>
        <dbReference type="ChEBI" id="CHEBI:456216"/>
    </reaction>
    <physiologicalReaction direction="left-to-right" evidence="11">
        <dbReference type="Rhea" id="RHEA:13066"/>
    </physiologicalReaction>
</comment>
<accession>A0A5C3LB60</accession>
<evidence type="ECO:0000256" key="11">
    <source>
        <dbReference type="ARBA" id="ARBA00048778"/>
    </source>
</evidence>
<sequence length="527" mass="58754">MPNHQAAAWHNITQEASHSPSNPTTSSISSTAAYVSKNTSFGQWIQLGLIGAVLETIRRISLAVYTKIFNTFFVTVTLQDIHTGQDISMNMVTYWVSGWLGQFPSWSRPRDMHLGAKSISDSLVDISPESLKLEDSFTCSPSVDVPVTFWYKGHWIRAYRGTVDDKSFYYPVSTFTLCILAWNKKILNELLLEAKLKYEKSKASYQTVAVSAPNAGWRYMTRGRRPFESVVLDPGVQEYLHEDALDFMLSKNWYASKGIPFRRGYLLFGPPGTGKTSVIQALASKLDLPIFIISLTRPGMDDSSLAQLIAAIPEKAIALMEDIDVAFSHAMNRRDLGEEDEIKEPGNSTKAAEDSKPSQPSSLTSKVTLSGLLNALDGAGAQEGRLLFATTNKVSSLDPALCRPGRMDVHLELKLASKYQARKLFRLFYHPDIEAKDSDKDSAEHGDPDDLYAKAEINRHQKLSCQLSIEEVETLAERFAAAVPEREFSVAALQGYLMTYKIRPREAAVEIEEWVKKQKPRGAAKIV</sequence>
<keyword evidence="6 16" id="KW-0378">Hydrolase</keyword>
<evidence type="ECO:0000256" key="9">
    <source>
        <dbReference type="ARBA" id="ARBA00023128"/>
    </source>
</evidence>
<evidence type="ECO:0000256" key="12">
    <source>
        <dbReference type="RuleBase" id="RU003651"/>
    </source>
</evidence>
<evidence type="ECO:0000256" key="4">
    <source>
        <dbReference type="ARBA" id="ARBA00022741"/>
    </source>
</evidence>
<keyword evidence="9" id="KW-0496">Mitochondrion</keyword>
<dbReference type="GO" id="GO:0016887">
    <property type="term" value="F:ATP hydrolysis activity"/>
    <property type="evidence" value="ECO:0007669"/>
    <property type="project" value="InterPro"/>
</dbReference>
<dbReference type="InterPro" id="IPR003593">
    <property type="entry name" value="AAA+_ATPase"/>
</dbReference>
<dbReference type="GO" id="GO:0005743">
    <property type="term" value="C:mitochondrial inner membrane"/>
    <property type="evidence" value="ECO:0007669"/>
    <property type="project" value="UniProtKB-SubCell"/>
</dbReference>
<evidence type="ECO:0000259" key="14">
    <source>
        <dbReference type="SMART" id="SM00382"/>
    </source>
</evidence>
<dbReference type="InterPro" id="IPR014851">
    <property type="entry name" value="BCS1_N"/>
</dbReference>
<keyword evidence="17" id="KW-1185">Reference proteome</keyword>
<dbReference type="Pfam" id="PF25426">
    <property type="entry name" value="AAA_lid_BCS1"/>
    <property type="match status" value="1"/>
</dbReference>
<evidence type="ECO:0000256" key="7">
    <source>
        <dbReference type="ARBA" id="ARBA00022840"/>
    </source>
</evidence>
<comment type="similarity">
    <text evidence="2">Belongs to the AAA ATPase family. BCS1 subfamily.</text>
</comment>
<comment type="subcellular location">
    <subcellularLocation>
        <location evidence="1">Mitochondrion inner membrane</location>
        <topology evidence="1">Single-pass membrane protein</topology>
    </subcellularLocation>
</comment>
<keyword evidence="7 12" id="KW-0067">ATP-binding</keyword>
<keyword evidence="5" id="KW-0999">Mitochondrion inner membrane</keyword>
<reference evidence="16 17" key="1">
    <citation type="journal article" date="2019" name="Nat. Ecol. Evol.">
        <title>Megaphylogeny resolves global patterns of mushroom evolution.</title>
        <authorList>
            <person name="Varga T."/>
            <person name="Krizsan K."/>
            <person name="Foldi C."/>
            <person name="Dima B."/>
            <person name="Sanchez-Garcia M."/>
            <person name="Sanchez-Ramirez S."/>
            <person name="Szollosi G.J."/>
            <person name="Szarkandi J.G."/>
            <person name="Papp V."/>
            <person name="Albert L."/>
            <person name="Andreopoulos W."/>
            <person name="Angelini C."/>
            <person name="Antonin V."/>
            <person name="Barry K.W."/>
            <person name="Bougher N.L."/>
            <person name="Buchanan P."/>
            <person name="Buyck B."/>
            <person name="Bense V."/>
            <person name="Catcheside P."/>
            <person name="Chovatia M."/>
            <person name="Cooper J."/>
            <person name="Damon W."/>
            <person name="Desjardin D."/>
            <person name="Finy P."/>
            <person name="Geml J."/>
            <person name="Haridas S."/>
            <person name="Hughes K."/>
            <person name="Justo A."/>
            <person name="Karasinski D."/>
            <person name="Kautmanova I."/>
            <person name="Kiss B."/>
            <person name="Kocsube S."/>
            <person name="Kotiranta H."/>
            <person name="LaButti K.M."/>
            <person name="Lechner B.E."/>
            <person name="Liimatainen K."/>
            <person name="Lipzen A."/>
            <person name="Lukacs Z."/>
            <person name="Mihaltcheva S."/>
            <person name="Morgado L.N."/>
            <person name="Niskanen T."/>
            <person name="Noordeloos M.E."/>
            <person name="Ohm R.A."/>
            <person name="Ortiz-Santana B."/>
            <person name="Ovrebo C."/>
            <person name="Racz N."/>
            <person name="Riley R."/>
            <person name="Savchenko A."/>
            <person name="Shiryaev A."/>
            <person name="Soop K."/>
            <person name="Spirin V."/>
            <person name="Szebenyi C."/>
            <person name="Tomsovsky M."/>
            <person name="Tulloss R.E."/>
            <person name="Uehling J."/>
            <person name="Grigoriev I.V."/>
            <person name="Vagvolgyi C."/>
            <person name="Papp T."/>
            <person name="Martin F.M."/>
            <person name="Miettinen O."/>
            <person name="Hibbett D.S."/>
            <person name="Nagy L.G."/>
        </authorList>
    </citation>
    <scope>NUCLEOTIDE SEQUENCE [LARGE SCALE GENOMIC DNA]</scope>
    <source>
        <strain evidence="16 17">CBS 121175</strain>
    </source>
</reference>
<dbReference type="SUPFAM" id="SSF52540">
    <property type="entry name" value="P-loop containing nucleoside triphosphate hydrolases"/>
    <property type="match status" value="1"/>
</dbReference>
<dbReference type="GO" id="GO:0005524">
    <property type="term" value="F:ATP binding"/>
    <property type="evidence" value="ECO:0007669"/>
    <property type="project" value="UniProtKB-KW"/>
</dbReference>
<dbReference type="Gene3D" id="3.40.50.300">
    <property type="entry name" value="P-loop containing nucleotide triphosphate hydrolases"/>
    <property type="match status" value="1"/>
</dbReference>